<organism evidence="2 3">
    <name type="scientific">Ramalina farinacea</name>
    <dbReference type="NCBI Taxonomy" id="258253"/>
    <lineage>
        <taxon>Eukaryota</taxon>
        <taxon>Fungi</taxon>
        <taxon>Dikarya</taxon>
        <taxon>Ascomycota</taxon>
        <taxon>Pezizomycotina</taxon>
        <taxon>Lecanoromycetes</taxon>
        <taxon>OSLEUM clade</taxon>
        <taxon>Lecanoromycetidae</taxon>
        <taxon>Lecanorales</taxon>
        <taxon>Lecanorineae</taxon>
        <taxon>Ramalinaceae</taxon>
        <taxon>Ramalina</taxon>
    </lineage>
</organism>
<feature type="compositionally biased region" description="Basic and acidic residues" evidence="1">
    <location>
        <begin position="207"/>
        <end position="229"/>
    </location>
</feature>
<dbReference type="Proteomes" id="UP001161017">
    <property type="component" value="Unassembled WGS sequence"/>
</dbReference>
<comment type="caution">
    <text evidence="2">The sequence shown here is derived from an EMBL/GenBank/DDBJ whole genome shotgun (WGS) entry which is preliminary data.</text>
</comment>
<proteinExistence type="predicted"/>
<dbReference type="AlphaFoldDB" id="A0AA43TV71"/>
<feature type="compositionally biased region" description="Polar residues" evidence="1">
    <location>
        <begin position="262"/>
        <end position="272"/>
    </location>
</feature>
<evidence type="ECO:0000256" key="1">
    <source>
        <dbReference type="SAM" id="MobiDB-lite"/>
    </source>
</evidence>
<evidence type="ECO:0000313" key="3">
    <source>
        <dbReference type="Proteomes" id="UP001161017"/>
    </source>
</evidence>
<protein>
    <submittedName>
        <fullName evidence="2">Uncharacterized protein</fullName>
    </submittedName>
</protein>
<keyword evidence="3" id="KW-1185">Reference proteome</keyword>
<accession>A0AA43TV71</accession>
<name>A0AA43TV71_9LECA</name>
<gene>
    <name evidence="2" type="ORF">OHK93_004594</name>
</gene>
<evidence type="ECO:0000313" key="2">
    <source>
        <dbReference type="EMBL" id="MDI1492811.1"/>
    </source>
</evidence>
<feature type="region of interest" description="Disordered" evidence="1">
    <location>
        <begin position="262"/>
        <end position="284"/>
    </location>
</feature>
<feature type="region of interest" description="Disordered" evidence="1">
    <location>
        <begin position="1"/>
        <end position="87"/>
    </location>
</feature>
<sequence>MSSDWGPHYASPQEGGALNHHGPRMVGNQDVCPPDPTTHFREHQGQAGSGSYDVSRLAEPSRAVDCRPSVHTGSRHRLLETTPPPDGVEWTRKAANAHGIDPEVMRIIIWNMSADEFEDILAHYRGGRAYRATHRILAVYIRYHMKVPTAQEFSMVMKADAPFEEFALNTSPSGLFWTDWQNSHTLNEWRLVALAIFLKLGEEKAAHRTEESKPDCKDATNANDEHNGELSDDTLEDASHQLAPQDRLARGSATDPRCATMRTASGHLSSSERGGRDEKKGQAYSDHGYNSNVLFSWPRGYQDDWGFYYDGHDFF</sequence>
<reference evidence="2" key="1">
    <citation type="journal article" date="2023" name="Genome Biol. Evol.">
        <title>First Whole Genome Sequence and Flow Cytometry Genome Size Data for the Lichen-Forming Fungus Ramalina farinacea (Ascomycota).</title>
        <authorList>
            <person name="Llewellyn T."/>
            <person name="Mian S."/>
            <person name="Hill R."/>
            <person name="Leitch I.J."/>
            <person name="Gaya E."/>
        </authorList>
    </citation>
    <scope>NUCLEOTIDE SEQUENCE</scope>
    <source>
        <strain evidence="2">LIQ254RAFAR</strain>
    </source>
</reference>
<feature type="region of interest" description="Disordered" evidence="1">
    <location>
        <begin position="207"/>
        <end position="233"/>
    </location>
</feature>
<dbReference type="EMBL" id="JAPUFD010000021">
    <property type="protein sequence ID" value="MDI1492811.1"/>
    <property type="molecule type" value="Genomic_DNA"/>
</dbReference>